<accession>A0ACB7T5L2</accession>
<name>A0ACB7T5L2_HYAAI</name>
<sequence>MTLAGSSEAKGGQCPWRELTSFLERLACTKTMDSSTATGRLPDPKHPIQEDETPRSVDDRFQQPVQAKLLAVPHFSNLWTQLVVDIVDKRAWKVNSFDSLTSLDAYSEDVRHYPVEDERIRMRQRRCAALRLRSKPERWSRLVLDALCELATDSPGSSVATLAQSGLLAVFTDFATHIHYFQVTRSMMESAGVPVYVTANASSSTHDIDKLDPIMLVGYSERWEDKRETALWNACLESHYSLSPHHQQHKLWHAEESDHKEQDCWKALSELVCDKASRKLQKQLRGTVSPDMWTMDTQFYIGMPQVWLKRAIKMTEDLAARTPP</sequence>
<organism evidence="1 2">
    <name type="scientific">Hyalomma asiaticum</name>
    <name type="common">Tick</name>
    <dbReference type="NCBI Taxonomy" id="266040"/>
    <lineage>
        <taxon>Eukaryota</taxon>
        <taxon>Metazoa</taxon>
        <taxon>Ecdysozoa</taxon>
        <taxon>Arthropoda</taxon>
        <taxon>Chelicerata</taxon>
        <taxon>Arachnida</taxon>
        <taxon>Acari</taxon>
        <taxon>Parasitiformes</taxon>
        <taxon>Ixodida</taxon>
        <taxon>Ixodoidea</taxon>
        <taxon>Ixodidae</taxon>
        <taxon>Hyalomminae</taxon>
        <taxon>Hyalomma</taxon>
    </lineage>
</organism>
<proteinExistence type="predicted"/>
<comment type="caution">
    <text evidence="1">The sequence shown here is derived from an EMBL/GenBank/DDBJ whole genome shotgun (WGS) entry which is preliminary data.</text>
</comment>
<evidence type="ECO:0000313" key="1">
    <source>
        <dbReference type="EMBL" id="KAH6942220.1"/>
    </source>
</evidence>
<dbReference type="EMBL" id="CM023490">
    <property type="protein sequence ID" value="KAH6942220.1"/>
    <property type="molecule type" value="Genomic_DNA"/>
</dbReference>
<dbReference type="Proteomes" id="UP000821845">
    <property type="component" value="Chromosome 10"/>
</dbReference>
<keyword evidence="2" id="KW-1185">Reference proteome</keyword>
<gene>
    <name evidence="1" type="ORF">HPB50_002013</name>
</gene>
<protein>
    <submittedName>
        <fullName evidence="1">Uncharacterized protein</fullName>
    </submittedName>
</protein>
<reference evidence="1" key="1">
    <citation type="submission" date="2020-05" db="EMBL/GenBank/DDBJ databases">
        <title>Large-scale comparative analyses of tick genomes elucidate their genetic diversity and vector capacities.</title>
        <authorList>
            <person name="Jia N."/>
            <person name="Wang J."/>
            <person name="Shi W."/>
            <person name="Du L."/>
            <person name="Sun Y."/>
            <person name="Zhan W."/>
            <person name="Jiang J."/>
            <person name="Wang Q."/>
            <person name="Zhang B."/>
            <person name="Ji P."/>
            <person name="Sakyi L.B."/>
            <person name="Cui X."/>
            <person name="Yuan T."/>
            <person name="Jiang B."/>
            <person name="Yang W."/>
            <person name="Lam T.T.-Y."/>
            <person name="Chang Q."/>
            <person name="Ding S."/>
            <person name="Wang X."/>
            <person name="Zhu J."/>
            <person name="Ruan X."/>
            <person name="Zhao L."/>
            <person name="Wei J."/>
            <person name="Que T."/>
            <person name="Du C."/>
            <person name="Cheng J."/>
            <person name="Dai P."/>
            <person name="Han X."/>
            <person name="Huang E."/>
            <person name="Gao Y."/>
            <person name="Liu J."/>
            <person name="Shao H."/>
            <person name="Ye R."/>
            <person name="Li L."/>
            <person name="Wei W."/>
            <person name="Wang X."/>
            <person name="Wang C."/>
            <person name="Yang T."/>
            <person name="Huo Q."/>
            <person name="Li W."/>
            <person name="Guo W."/>
            <person name="Chen H."/>
            <person name="Zhou L."/>
            <person name="Ni X."/>
            <person name="Tian J."/>
            <person name="Zhou Y."/>
            <person name="Sheng Y."/>
            <person name="Liu T."/>
            <person name="Pan Y."/>
            <person name="Xia L."/>
            <person name="Li J."/>
            <person name="Zhao F."/>
            <person name="Cao W."/>
        </authorList>
    </citation>
    <scope>NUCLEOTIDE SEQUENCE</scope>
    <source>
        <strain evidence="1">Hyas-2018</strain>
    </source>
</reference>
<evidence type="ECO:0000313" key="2">
    <source>
        <dbReference type="Proteomes" id="UP000821845"/>
    </source>
</evidence>